<dbReference type="InterPro" id="IPR023459">
    <property type="entry name" value="Tscrpt_elong_fac_GreA/B_fam"/>
</dbReference>
<keyword evidence="4 8" id="KW-0238">DNA-binding</keyword>
<organism evidence="12 13">
    <name type="scientific">Mycoplasmopsis canis</name>
    <dbReference type="NCBI Taxonomy" id="29555"/>
    <lineage>
        <taxon>Bacteria</taxon>
        <taxon>Bacillati</taxon>
        <taxon>Mycoplasmatota</taxon>
        <taxon>Mycoplasmoidales</taxon>
        <taxon>Metamycoplasmataceae</taxon>
        <taxon>Mycoplasmopsis</taxon>
    </lineage>
</organism>
<dbReference type="Pfam" id="PF03449">
    <property type="entry name" value="GreA_GreB_N"/>
    <property type="match status" value="1"/>
</dbReference>
<dbReference type="PROSITE" id="PS00830">
    <property type="entry name" value="GREAB_2"/>
    <property type="match status" value="1"/>
</dbReference>
<dbReference type="EMBL" id="LR215010">
    <property type="protein sequence ID" value="VEU69118.1"/>
    <property type="molecule type" value="Genomic_DNA"/>
</dbReference>
<evidence type="ECO:0000259" key="11">
    <source>
        <dbReference type="Pfam" id="PF03449"/>
    </source>
</evidence>
<evidence type="ECO:0000256" key="6">
    <source>
        <dbReference type="ARBA" id="ARBA00024916"/>
    </source>
</evidence>
<dbReference type="HAMAP" id="MF_00105">
    <property type="entry name" value="GreA_GreB"/>
    <property type="match status" value="1"/>
</dbReference>
<dbReference type="PIRSF" id="PIRSF006092">
    <property type="entry name" value="GreA_GreB"/>
    <property type="match status" value="1"/>
</dbReference>
<dbReference type="SUPFAM" id="SSF54534">
    <property type="entry name" value="FKBP-like"/>
    <property type="match status" value="1"/>
</dbReference>
<keyword evidence="12" id="KW-0648">Protein biosynthesis</keyword>
<evidence type="ECO:0000256" key="1">
    <source>
        <dbReference type="ARBA" id="ARBA00008213"/>
    </source>
</evidence>
<dbReference type="InterPro" id="IPR022691">
    <property type="entry name" value="Tscrpt_elong_fac_GreA/B_N"/>
</dbReference>
<dbReference type="PANTHER" id="PTHR30437">
    <property type="entry name" value="TRANSCRIPTION ELONGATION FACTOR GREA"/>
    <property type="match status" value="1"/>
</dbReference>
<keyword evidence="5 8" id="KW-0804">Transcription</keyword>
<dbReference type="Gene3D" id="3.10.50.30">
    <property type="entry name" value="Transcription elongation factor, GreA/GreB, C-terminal domain"/>
    <property type="match status" value="1"/>
</dbReference>
<evidence type="ECO:0000256" key="8">
    <source>
        <dbReference type="HAMAP-Rule" id="MF_00105"/>
    </source>
</evidence>
<dbReference type="InterPro" id="IPR028624">
    <property type="entry name" value="Tscrpt_elong_fac_GreA/B"/>
</dbReference>
<feature type="domain" description="Transcription elongation factor GreA/GreB C-terminal" evidence="10">
    <location>
        <begin position="88"/>
        <end position="160"/>
    </location>
</feature>
<gene>
    <name evidence="12" type="primary">MCYN0138</name>
    <name evidence="8" type="synonym">greA</name>
    <name evidence="12" type="ORF">NCTC10146_00601</name>
</gene>
<dbReference type="AlphaFoldDB" id="A0A449ARF5"/>
<comment type="similarity">
    <text evidence="1 8 9">Belongs to the GreA/GreB family.</text>
</comment>
<evidence type="ECO:0000256" key="2">
    <source>
        <dbReference type="ARBA" id="ARBA00013729"/>
    </source>
</evidence>
<keyword evidence="12" id="KW-0251">Elongation factor</keyword>
<protein>
    <recommendedName>
        <fullName evidence="2 8">Transcription elongation factor GreA</fullName>
    </recommendedName>
    <alternativeName>
        <fullName evidence="7 8">Transcript cleavage factor GreA</fullName>
    </alternativeName>
</protein>
<dbReference type="InterPro" id="IPR036805">
    <property type="entry name" value="Tscrpt_elong_fac_GreA/B_N_sf"/>
</dbReference>
<dbReference type="NCBIfam" id="NF001263">
    <property type="entry name" value="PRK00226.1-4"/>
    <property type="match status" value="1"/>
</dbReference>
<evidence type="ECO:0000256" key="3">
    <source>
        <dbReference type="ARBA" id="ARBA00023015"/>
    </source>
</evidence>
<dbReference type="GO" id="GO:0003746">
    <property type="term" value="F:translation elongation factor activity"/>
    <property type="evidence" value="ECO:0007669"/>
    <property type="project" value="UniProtKB-KW"/>
</dbReference>
<dbReference type="GO" id="GO:0003677">
    <property type="term" value="F:DNA binding"/>
    <property type="evidence" value="ECO:0007669"/>
    <property type="project" value="UniProtKB-UniRule"/>
</dbReference>
<reference evidence="12 13" key="1">
    <citation type="submission" date="2019-01" db="EMBL/GenBank/DDBJ databases">
        <authorList>
            <consortium name="Pathogen Informatics"/>
        </authorList>
    </citation>
    <scope>NUCLEOTIDE SEQUENCE [LARGE SCALE GENOMIC DNA]</scope>
    <source>
        <strain evidence="12 13">NCTC10146</strain>
    </source>
</reference>
<dbReference type="GO" id="GO:0006354">
    <property type="term" value="P:DNA-templated transcription elongation"/>
    <property type="evidence" value="ECO:0007669"/>
    <property type="project" value="TreeGrafter"/>
</dbReference>
<accession>A0A449ARF5</accession>
<evidence type="ECO:0000256" key="4">
    <source>
        <dbReference type="ARBA" id="ARBA00023125"/>
    </source>
</evidence>
<dbReference type="Proteomes" id="UP000290495">
    <property type="component" value="Chromosome"/>
</dbReference>
<evidence type="ECO:0000256" key="5">
    <source>
        <dbReference type="ARBA" id="ARBA00023163"/>
    </source>
</evidence>
<dbReference type="GO" id="GO:0032784">
    <property type="term" value="P:regulation of DNA-templated transcription elongation"/>
    <property type="evidence" value="ECO:0007669"/>
    <property type="project" value="UniProtKB-UniRule"/>
</dbReference>
<evidence type="ECO:0000313" key="13">
    <source>
        <dbReference type="Proteomes" id="UP000290495"/>
    </source>
</evidence>
<dbReference type="PANTHER" id="PTHR30437:SF4">
    <property type="entry name" value="TRANSCRIPTION ELONGATION FACTOR GREA"/>
    <property type="match status" value="1"/>
</dbReference>
<dbReference type="Pfam" id="PF01272">
    <property type="entry name" value="GreA_GreB"/>
    <property type="match status" value="1"/>
</dbReference>
<sequence>MSELNTKKIILSQEKFNEYKKEYDRLINVERPAVQEALKEARAQGDLSENAEYDAAREKQGIVEGRIKELESILDQAVIIESNAHRNDETVGINTRVEFLDIDKNEKKIVQITGSHDADPFESKISTNSPLASAMLGKRVGDEVEVEAQKKFMIRILSVEHL</sequence>
<dbReference type="FunFam" id="1.10.287.180:FF:000001">
    <property type="entry name" value="Transcription elongation factor GreA"/>
    <property type="match status" value="1"/>
</dbReference>
<feature type="domain" description="Transcription elongation factor GreA/GreB N-terminal" evidence="11">
    <location>
        <begin position="9"/>
        <end position="79"/>
    </location>
</feature>
<dbReference type="RefSeq" id="WP_004795304.1">
    <property type="nucleotide sequence ID" value="NZ_LR215010.1"/>
</dbReference>
<proteinExistence type="inferred from homology"/>
<dbReference type="InterPro" id="IPR006359">
    <property type="entry name" value="Tscrpt_elong_fac_GreA"/>
</dbReference>
<evidence type="ECO:0000256" key="7">
    <source>
        <dbReference type="ARBA" id="ARBA00030776"/>
    </source>
</evidence>
<name>A0A449ARF5_9BACT</name>
<dbReference type="NCBIfam" id="TIGR01462">
    <property type="entry name" value="greA"/>
    <property type="match status" value="1"/>
</dbReference>
<dbReference type="Gene3D" id="1.10.287.180">
    <property type="entry name" value="Transcription elongation factor, GreA/GreB, N-terminal domain"/>
    <property type="match status" value="1"/>
</dbReference>
<dbReference type="SUPFAM" id="SSF46557">
    <property type="entry name" value="GreA transcript cleavage protein, N-terminal domain"/>
    <property type="match status" value="1"/>
</dbReference>
<keyword evidence="3 8" id="KW-0805">Transcription regulation</keyword>
<dbReference type="InterPro" id="IPR018151">
    <property type="entry name" value="TF_GreA/GreB_CS"/>
</dbReference>
<dbReference type="InterPro" id="IPR036953">
    <property type="entry name" value="GreA/GreB_C_sf"/>
</dbReference>
<evidence type="ECO:0000259" key="10">
    <source>
        <dbReference type="Pfam" id="PF01272"/>
    </source>
</evidence>
<evidence type="ECO:0000313" key="12">
    <source>
        <dbReference type="EMBL" id="VEU69118.1"/>
    </source>
</evidence>
<dbReference type="GO" id="GO:0070063">
    <property type="term" value="F:RNA polymerase binding"/>
    <property type="evidence" value="ECO:0007669"/>
    <property type="project" value="InterPro"/>
</dbReference>
<comment type="function">
    <text evidence="6 8 9">Necessary for efficient RNA polymerase transcription elongation past template-encoded arresting sites. The arresting sites in DNA have the property of trapping a certain fraction of elongating RNA polymerases that pass through, resulting in locked ternary complexes. Cleavage of the nascent transcript by cleavage factors such as GreA or GreB allows the resumption of elongation from the new 3'terminus. GreA releases sequences of 2 to 3 nucleotides.</text>
</comment>
<evidence type="ECO:0000256" key="9">
    <source>
        <dbReference type="RuleBase" id="RU000556"/>
    </source>
</evidence>
<dbReference type="InterPro" id="IPR001437">
    <property type="entry name" value="Tscrpt_elong_fac_GreA/B_C"/>
</dbReference>